<keyword evidence="16" id="KW-1185">Reference proteome</keyword>
<dbReference type="InterPro" id="IPR016475">
    <property type="entry name" value="P-Actrans_bac"/>
</dbReference>
<dbReference type="InterPro" id="IPR027417">
    <property type="entry name" value="P-loop_NTPase"/>
</dbReference>
<feature type="domain" description="DRTGG" evidence="14">
    <location>
        <begin position="217"/>
        <end position="330"/>
    </location>
</feature>
<dbReference type="PIRSF" id="PIRSF006107">
    <property type="entry name" value="PhpActrans_proteobac"/>
    <property type="match status" value="1"/>
</dbReference>
<dbReference type="RefSeq" id="WP_262309907.1">
    <property type="nucleotide sequence ID" value="NZ_CP106679.1"/>
</dbReference>
<dbReference type="EC" id="2.3.1.8" evidence="6 12"/>
<dbReference type="Gene3D" id="3.40.50.10750">
    <property type="entry name" value="Isocitrate/Isopropylmalate dehydrogenase-like"/>
    <property type="match status" value="1"/>
</dbReference>
<dbReference type="GO" id="GO:0008959">
    <property type="term" value="F:phosphate acetyltransferase activity"/>
    <property type="evidence" value="ECO:0007669"/>
    <property type="project" value="UniProtKB-EC"/>
</dbReference>
<comment type="domain">
    <text evidence="12">The N-terminal region seems to be important for proper quaternary structure. The C-terminal region contains the substrate-binding site.</text>
</comment>
<comment type="subunit">
    <text evidence="5">Homohexamer.</text>
</comment>
<dbReference type="NCBIfam" id="NF007233">
    <property type="entry name" value="PRK09653.1"/>
    <property type="match status" value="1"/>
</dbReference>
<dbReference type="InterPro" id="IPR004614">
    <property type="entry name" value="P_AcTrfase"/>
</dbReference>
<organism evidence="15 16">
    <name type="scientific">Reichenbachiella agarivorans</name>
    <dbReference type="NCBI Taxonomy" id="2979464"/>
    <lineage>
        <taxon>Bacteria</taxon>
        <taxon>Pseudomonadati</taxon>
        <taxon>Bacteroidota</taxon>
        <taxon>Cytophagia</taxon>
        <taxon>Cytophagales</taxon>
        <taxon>Reichenbachiellaceae</taxon>
        <taxon>Reichenbachiella</taxon>
    </lineage>
</organism>
<dbReference type="InterPro" id="IPR010766">
    <property type="entry name" value="DRTGG"/>
</dbReference>
<dbReference type="NCBIfam" id="TIGR00651">
    <property type="entry name" value="pta"/>
    <property type="match status" value="1"/>
</dbReference>
<comment type="pathway">
    <text evidence="2 12">Metabolic intermediate biosynthesis; acetyl-CoA biosynthesis; acetyl-CoA from acetate: step 2/2.</text>
</comment>
<dbReference type="Proteomes" id="UP001065174">
    <property type="component" value="Chromosome"/>
</dbReference>
<reference evidence="15" key="1">
    <citation type="submission" date="2022-09" db="EMBL/GenBank/DDBJ databases">
        <title>Comparative genomics and taxonomic characterization of three novel marine species of genus Reichenbachiella exhibiting antioxidant and polysaccharide degradation activities.</title>
        <authorList>
            <person name="Muhammad N."/>
            <person name="Lee Y.-J."/>
            <person name="Ko J."/>
            <person name="Kim S.-G."/>
        </authorList>
    </citation>
    <scope>NUCLEOTIDE SEQUENCE</scope>
    <source>
        <strain evidence="15">BKB1-1</strain>
    </source>
</reference>
<dbReference type="NCBIfam" id="NF004167">
    <property type="entry name" value="PRK05632.1"/>
    <property type="match status" value="1"/>
</dbReference>
<comment type="similarity">
    <text evidence="4 12">In the N-terminal section; belongs to the CobB/CobQ family.</text>
</comment>
<dbReference type="InterPro" id="IPR028979">
    <property type="entry name" value="Ser_kin/Pase_Hpr-like_N_sf"/>
</dbReference>
<comment type="function">
    <text evidence="12">Involved in acetate metabolism.</text>
</comment>
<keyword evidence="10 12" id="KW-0012">Acyltransferase</keyword>
<evidence type="ECO:0000256" key="8">
    <source>
        <dbReference type="ARBA" id="ARBA00022490"/>
    </source>
</evidence>
<dbReference type="InterPro" id="IPR002505">
    <property type="entry name" value="PTA_PTB"/>
</dbReference>
<evidence type="ECO:0000256" key="10">
    <source>
        <dbReference type="ARBA" id="ARBA00023315"/>
    </source>
</evidence>
<evidence type="ECO:0000256" key="11">
    <source>
        <dbReference type="ARBA" id="ARBA00031108"/>
    </source>
</evidence>
<keyword evidence="9 12" id="KW-0808">Transferase</keyword>
<evidence type="ECO:0000259" key="14">
    <source>
        <dbReference type="Pfam" id="PF07085"/>
    </source>
</evidence>
<dbReference type="SUPFAM" id="SSF75138">
    <property type="entry name" value="HprK N-terminal domain-like"/>
    <property type="match status" value="1"/>
</dbReference>
<evidence type="ECO:0000256" key="3">
    <source>
        <dbReference type="ARBA" id="ARBA00008756"/>
    </source>
</evidence>
<evidence type="ECO:0000256" key="6">
    <source>
        <dbReference type="ARBA" id="ARBA00012707"/>
    </source>
</evidence>
<evidence type="ECO:0000313" key="16">
    <source>
        <dbReference type="Proteomes" id="UP001065174"/>
    </source>
</evidence>
<evidence type="ECO:0000256" key="2">
    <source>
        <dbReference type="ARBA" id="ARBA00004989"/>
    </source>
</evidence>
<evidence type="ECO:0000256" key="5">
    <source>
        <dbReference type="ARBA" id="ARBA00011643"/>
    </source>
</evidence>
<dbReference type="Pfam" id="PF13500">
    <property type="entry name" value="AAA_26"/>
    <property type="match status" value="1"/>
</dbReference>
<evidence type="ECO:0000313" key="15">
    <source>
        <dbReference type="EMBL" id="UXP32472.1"/>
    </source>
</evidence>
<dbReference type="InterPro" id="IPR042113">
    <property type="entry name" value="P_AcTrfase_dom1"/>
</dbReference>
<dbReference type="InterPro" id="IPR042112">
    <property type="entry name" value="P_AcTrfase_dom2"/>
</dbReference>
<evidence type="ECO:0000256" key="12">
    <source>
        <dbReference type="PIRNR" id="PIRNR006107"/>
    </source>
</evidence>
<evidence type="ECO:0000256" key="1">
    <source>
        <dbReference type="ARBA" id="ARBA00004496"/>
    </source>
</evidence>
<evidence type="ECO:0000256" key="7">
    <source>
        <dbReference type="ARBA" id="ARBA00021528"/>
    </source>
</evidence>
<proteinExistence type="inferred from homology"/>
<dbReference type="Pfam" id="PF07085">
    <property type="entry name" value="DRTGG"/>
    <property type="match status" value="1"/>
</dbReference>
<keyword evidence="8 12" id="KW-0963">Cytoplasm</keyword>
<dbReference type="EMBL" id="CP106679">
    <property type="protein sequence ID" value="UXP32472.1"/>
    <property type="molecule type" value="Genomic_DNA"/>
</dbReference>
<name>A0ABY6CPP9_9BACT</name>
<dbReference type="SUPFAM" id="SSF53659">
    <property type="entry name" value="Isocitrate/Isopropylmalate dehydrogenase-like"/>
    <property type="match status" value="1"/>
</dbReference>
<dbReference type="InterPro" id="IPR050500">
    <property type="entry name" value="Phos_Acetyltrans/Butyryltrans"/>
</dbReference>
<gene>
    <name evidence="15" type="primary">pta</name>
    <name evidence="15" type="ORF">N6H18_00590</name>
</gene>
<evidence type="ECO:0000256" key="9">
    <source>
        <dbReference type="ARBA" id="ARBA00022679"/>
    </source>
</evidence>
<dbReference type="SUPFAM" id="SSF52540">
    <property type="entry name" value="P-loop containing nucleoside triphosphate hydrolases"/>
    <property type="match status" value="1"/>
</dbReference>
<protein>
    <recommendedName>
        <fullName evidence="7 12">Phosphate acetyltransferase</fullName>
        <ecNumber evidence="6 12">2.3.1.8</ecNumber>
    </recommendedName>
    <alternativeName>
        <fullName evidence="11 12">Phosphotransacetylase</fullName>
    </alternativeName>
</protein>
<accession>A0ABY6CPP9</accession>
<comment type="catalytic activity">
    <reaction evidence="12">
        <text>acetyl-CoA + phosphate = acetyl phosphate + CoA</text>
        <dbReference type="Rhea" id="RHEA:19521"/>
        <dbReference type="ChEBI" id="CHEBI:22191"/>
        <dbReference type="ChEBI" id="CHEBI:43474"/>
        <dbReference type="ChEBI" id="CHEBI:57287"/>
        <dbReference type="ChEBI" id="CHEBI:57288"/>
        <dbReference type="EC" id="2.3.1.8"/>
    </reaction>
</comment>
<dbReference type="CDD" id="cd03109">
    <property type="entry name" value="DTBS"/>
    <property type="match status" value="1"/>
</dbReference>
<dbReference type="PANTHER" id="PTHR43356">
    <property type="entry name" value="PHOSPHATE ACETYLTRANSFERASE"/>
    <property type="match status" value="1"/>
</dbReference>
<dbReference type="Gene3D" id="3.40.50.10950">
    <property type="match status" value="1"/>
</dbReference>
<feature type="domain" description="Phosphate acetyl/butaryl transferase" evidence="13">
    <location>
        <begin position="375"/>
        <end position="695"/>
    </location>
</feature>
<evidence type="ECO:0000259" key="13">
    <source>
        <dbReference type="Pfam" id="PF01515"/>
    </source>
</evidence>
<dbReference type="Gene3D" id="3.40.1390.20">
    <property type="entry name" value="HprK N-terminal domain-like"/>
    <property type="match status" value="1"/>
</dbReference>
<dbReference type="PANTHER" id="PTHR43356:SF3">
    <property type="entry name" value="PHOSPHATE ACETYLTRANSFERASE"/>
    <property type="match status" value="1"/>
</dbReference>
<evidence type="ECO:0000256" key="4">
    <source>
        <dbReference type="ARBA" id="ARBA00009786"/>
    </source>
</evidence>
<comment type="similarity">
    <text evidence="3 12">In the C-terminal section; belongs to the phosphate acetyltransferase and butyryltransferase family.</text>
</comment>
<sequence>MSNSVFISTIEPNSGKSLISLGLMELLLRKSDKIGYFKPIIKGKQKNKDHHTELMLKYFNLNQNYEDTYVFTGDQVNNMLGSGQQEQVIDQIIDKYKTFEKQHDFVLIEGTDFVGDNIAFEFELNAAIAKNLSSPVLIVGSGQSKTPEVTTSALKFALDSFELEECEVIGAIINRVDEEEIDSFKTMLKKKLGGTGKNKELSVIPNNKLLSSPSVAEIADQLNAKVIFGEELVHQKLVDRFSVAGMTLSNYLTFLTENCAVVASADRGEIIMGALQAHQSTTYPNISAIILTGGFDIPDSIYKLLEGLATTVPILKVSPNTFQTAVHLNEVKSNLSIHNPDKIKLALKYFNDQIDATNLENKIIGFKPKGMTPKMFKYNLNQMALSQKMHIVLPEGNDDRILRAAEQLQVLNIVKLTLLYRDPEVVIHKIKELGLNIDLKKIDIIAPAQSPNFLKYVKQLYEYRKDKGVTLDVAEDLMNDVSYFGTMMVQMGDADGMVSGAVNTTQHTIRPALQFVKTQPGIKVVSSVFFMCLDNRVLVYGDCAVNPNPTAEQLAEIAVSSAKTAQAFGVEPKVAMLSYSSGASGKGEEVEKVRKATELAKVLAPELLIEGPIQYDAAVDPEVGLKKMPDSQVAGQATVLIFPDLNTGNNTYKAVQRETGAIAIGPVLQGLNKPVNDLSRGCTVEDIVNTVIITAIQSQKN</sequence>
<comment type="subcellular location">
    <subcellularLocation>
        <location evidence="1 12">Cytoplasm</location>
    </subcellularLocation>
</comment>
<dbReference type="Pfam" id="PF01515">
    <property type="entry name" value="PTA_PTB"/>
    <property type="match status" value="1"/>
</dbReference>